<feature type="region of interest" description="Disordered" evidence="1">
    <location>
        <begin position="24"/>
        <end position="47"/>
    </location>
</feature>
<gene>
    <name evidence="3" type="primary">LOC140007978</name>
</gene>
<evidence type="ECO:0000313" key="3">
    <source>
        <dbReference type="RefSeq" id="XP_071907725.1"/>
    </source>
</evidence>
<evidence type="ECO:0000313" key="2">
    <source>
        <dbReference type="Proteomes" id="UP001652660"/>
    </source>
</evidence>
<evidence type="ECO:0000256" key="1">
    <source>
        <dbReference type="SAM" id="MobiDB-lite"/>
    </source>
</evidence>
<feature type="compositionally biased region" description="Basic and acidic residues" evidence="1">
    <location>
        <begin position="37"/>
        <end position="47"/>
    </location>
</feature>
<proteinExistence type="predicted"/>
<organism evidence="2 3">
    <name type="scientific">Coffea arabica</name>
    <name type="common">Arabian coffee</name>
    <dbReference type="NCBI Taxonomy" id="13443"/>
    <lineage>
        <taxon>Eukaryota</taxon>
        <taxon>Viridiplantae</taxon>
        <taxon>Streptophyta</taxon>
        <taxon>Embryophyta</taxon>
        <taxon>Tracheophyta</taxon>
        <taxon>Spermatophyta</taxon>
        <taxon>Magnoliopsida</taxon>
        <taxon>eudicotyledons</taxon>
        <taxon>Gunneridae</taxon>
        <taxon>Pentapetalae</taxon>
        <taxon>asterids</taxon>
        <taxon>lamiids</taxon>
        <taxon>Gentianales</taxon>
        <taxon>Rubiaceae</taxon>
        <taxon>Ixoroideae</taxon>
        <taxon>Gardenieae complex</taxon>
        <taxon>Bertiereae - Coffeeae clade</taxon>
        <taxon>Coffeeae</taxon>
        <taxon>Coffea</taxon>
    </lineage>
</organism>
<sequence>MEEGGGGYSVPDGLQLSPFSSVSRLSAADAGTNPANEDSRVEEKKRMERGEKEIRQLLKDIFQHANYYLVFQGVIFKSISGTALSCATTTTEDAPRSVFVLHSKCRGSRALLNLIEAQRFLSLVEAEEERKEEAGRTRKFENQMATKLHIFKA</sequence>
<protein>
    <submittedName>
        <fullName evidence="3">Uncharacterized protein isoform X1</fullName>
    </submittedName>
</protein>
<dbReference type="GeneID" id="140007978"/>
<dbReference type="RefSeq" id="XP_071907725.1">
    <property type="nucleotide sequence ID" value="XM_072051624.1"/>
</dbReference>
<reference evidence="3" key="1">
    <citation type="submission" date="2025-08" db="UniProtKB">
        <authorList>
            <consortium name="RefSeq"/>
        </authorList>
    </citation>
    <scope>IDENTIFICATION</scope>
    <source>
        <tissue evidence="3">Leaves</tissue>
    </source>
</reference>
<name>A0ABM4UKB7_COFAR</name>
<dbReference type="Proteomes" id="UP001652660">
    <property type="component" value="Chromosome 6c"/>
</dbReference>
<keyword evidence="2" id="KW-1185">Reference proteome</keyword>
<accession>A0ABM4UKB7</accession>